<gene>
    <name evidence="1" type="ORF">GTK09_18800</name>
</gene>
<proteinExistence type="predicted"/>
<organism evidence="1 2">
    <name type="scientific">Jiella pacifica</name>
    <dbReference type="NCBI Taxonomy" id="2696469"/>
    <lineage>
        <taxon>Bacteria</taxon>
        <taxon>Pseudomonadati</taxon>
        <taxon>Pseudomonadota</taxon>
        <taxon>Alphaproteobacteria</taxon>
        <taxon>Hyphomicrobiales</taxon>
        <taxon>Aurantimonadaceae</taxon>
        <taxon>Jiella</taxon>
    </lineage>
</organism>
<evidence type="ECO:0000313" key="2">
    <source>
        <dbReference type="Proteomes" id="UP000469011"/>
    </source>
</evidence>
<dbReference type="AlphaFoldDB" id="A0A6N9T509"/>
<dbReference type="Proteomes" id="UP000469011">
    <property type="component" value="Unassembled WGS sequence"/>
</dbReference>
<name>A0A6N9T509_9HYPH</name>
<evidence type="ECO:0000313" key="1">
    <source>
        <dbReference type="EMBL" id="NDW06474.1"/>
    </source>
</evidence>
<accession>A0A6N9T509</accession>
<protein>
    <submittedName>
        <fullName evidence="1">Uncharacterized protein</fullName>
    </submittedName>
</protein>
<comment type="caution">
    <text evidence="1">The sequence shown here is derived from an EMBL/GenBank/DDBJ whole genome shotgun (WGS) entry which is preliminary data.</text>
</comment>
<dbReference type="EMBL" id="JAAAMG010000017">
    <property type="protein sequence ID" value="NDW06474.1"/>
    <property type="molecule type" value="Genomic_DNA"/>
</dbReference>
<dbReference type="RefSeq" id="WP_163464972.1">
    <property type="nucleotide sequence ID" value="NZ_JAAAMG010000017.1"/>
</dbReference>
<sequence length="77" mass="8557">MASQQESENRQATGTGLSWVDAPELFEDEAFLQRLRANNDALDCLRQALDDEGHGFARFLPRDAAETGAEVFVETDL</sequence>
<keyword evidence="2" id="KW-1185">Reference proteome</keyword>
<reference evidence="1 2" key="1">
    <citation type="submission" date="2020-01" db="EMBL/GenBank/DDBJ databases">
        <title>Jiella pacifica sp. nov.</title>
        <authorList>
            <person name="Xue Z."/>
            <person name="Zhu S."/>
            <person name="Chen J."/>
            <person name="Yang J."/>
        </authorList>
    </citation>
    <scope>NUCLEOTIDE SEQUENCE [LARGE SCALE GENOMIC DNA]</scope>
    <source>
        <strain evidence="1 2">40Bstr34</strain>
    </source>
</reference>